<dbReference type="EMBL" id="CAADRP010001620">
    <property type="protein sequence ID" value="VFU45502.1"/>
    <property type="molecule type" value="Genomic_DNA"/>
</dbReference>
<sequence>MPTQILLPAPNGISSKFCPLYSMFDPRNLSGLKEMGSSQESGSLPIAHTFTKTCVSLGIRYPMKFVSSKVFRGSSKGTTGCSLSVSLITACKYGRRNNAADMKRPNPAIWSLFMTSQPLSSRT</sequence>
<organism evidence="1">
    <name type="scientific">Salix viminalis</name>
    <name type="common">Common osier</name>
    <name type="synonym">Basket willow</name>
    <dbReference type="NCBI Taxonomy" id="40686"/>
    <lineage>
        <taxon>Eukaryota</taxon>
        <taxon>Viridiplantae</taxon>
        <taxon>Streptophyta</taxon>
        <taxon>Embryophyta</taxon>
        <taxon>Tracheophyta</taxon>
        <taxon>Spermatophyta</taxon>
        <taxon>Magnoliopsida</taxon>
        <taxon>eudicotyledons</taxon>
        <taxon>Gunneridae</taxon>
        <taxon>Pentapetalae</taxon>
        <taxon>rosids</taxon>
        <taxon>fabids</taxon>
        <taxon>Malpighiales</taxon>
        <taxon>Salicaceae</taxon>
        <taxon>Saliceae</taxon>
        <taxon>Salix</taxon>
    </lineage>
</organism>
<evidence type="ECO:0000313" key="1">
    <source>
        <dbReference type="EMBL" id="VFU45502.1"/>
    </source>
</evidence>
<name>A0A6N2LW82_SALVM</name>
<accession>A0A6N2LW82</accession>
<gene>
    <name evidence="1" type="ORF">SVIM_LOCUS284831</name>
</gene>
<reference evidence="1" key="1">
    <citation type="submission" date="2019-03" db="EMBL/GenBank/DDBJ databases">
        <authorList>
            <person name="Mank J."/>
            <person name="Almeida P."/>
        </authorList>
    </citation>
    <scope>NUCLEOTIDE SEQUENCE</scope>
    <source>
        <strain evidence="1">78183</strain>
    </source>
</reference>
<proteinExistence type="predicted"/>
<protein>
    <submittedName>
        <fullName evidence="1">Uncharacterized protein</fullName>
    </submittedName>
</protein>
<dbReference type="AlphaFoldDB" id="A0A6N2LW82"/>